<dbReference type="Gene3D" id="3.40.50.720">
    <property type="entry name" value="NAD(P)-binding Rossmann-like Domain"/>
    <property type="match status" value="1"/>
</dbReference>
<dbReference type="InterPro" id="IPR013154">
    <property type="entry name" value="ADH-like_N"/>
</dbReference>
<dbReference type="PANTHER" id="PTHR48106">
    <property type="entry name" value="QUINONE OXIDOREDUCTASE PIG3-RELATED"/>
    <property type="match status" value="1"/>
</dbReference>
<organism evidence="4 5">
    <name type="scientific">Bosea lupini</name>
    <dbReference type="NCBI Taxonomy" id="1036779"/>
    <lineage>
        <taxon>Bacteria</taxon>
        <taxon>Pseudomonadati</taxon>
        <taxon>Pseudomonadota</taxon>
        <taxon>Alphaproteobacteria</taxon>
        <taxon>Hyphomicrobiales</taxon>
        <taxon>Boseaceae</taxon>
        <taxon>Bosea</taxon>
    </lineage>
</organism>
<dbReference type="GO" id="GO:0016651">
    <property type="term" value="F:oxidoreductase activity, acting on NAD(P)H"/>
    <property type="evidence" value="ECO:0007669"/>
    <property type="project" value="TreeGrafter"/>
</dbReference>
<dbReference type="InterPro" id="IPR020843">
    <property type="entry name" value="ER"/>
</dbReference>
<dbReference type="InterPro" id="IPR011032">
    <property type="entry name" value="GroES-like_sf"/>
</dbReference>
<dbReference type="GO" id="GO:0070402">
    <property type="term" value="F:NADPH binding"/>
    <property type="evidence" value="ECO:0007669"/>
    <property type="project" value="TreeGrafter"/>
</dbReference>
<dbReference type="PANTHER" id="PTHR48106:SF5">
    <property type="entry name" value="ZINC-CONTAINING ALCOHOL DEHYDROGENASE"/>
    <property type="match status" value="1"/>
</dbReference>
<evidence type="ECO:0000313" key="4">
    <source>
        <dbReference type="EMBL" id="SEL35132.1"/>
    </source>
</evidence>
<dbReference type="STRING" id="1036779.SAMN04515666_103492"/>
<dbReference type="CDD" id="cd08268">
    <property type="entry name" value="MDR2"/>
    <property type="match status" value="1"/>
</dbReference>
<evidence type="ECO:0000256" key="1">
    <source>
        <dbReference type="ARBA" id="ARBA00022857"/>
    </source>
</evidence>
<reference evidence="5" key="1">
    <citation type="submission" date="2016-10" db="EMBL/GenBank/DDBJ databases">
        <authorList>
            <person name="Varghese N."/>
            <person name="Submissions S."/>
        </authorList>
    </citation>
    <scope>NUCLEOTIDE SEQUENCE [LARGE SCALE GENOMIC DNA]</scope>
    <source>
        <strain evidence="5">LMG 26383,CCUG 61248,R- 45681</strain>
    </source>
</reference>
<evidence type="ECO:0000259" key="3">
    <source>
        <dbReference type="SMART" id="SM00829"/>
    </source>
</evidence>
<keyword evidence="5" id="KW-1185">Reference proteome</keyword>
<sequence length="331" mass="34852">MTCMVRFHRTGGPDVMQFDDLPVGDPRPGEMRVRVEAIGLNRAEAMFRSGAYLEAPRLPARLGYEASATVESLGDGVTGFAPGDPVSVIPAFSMNDYGVYADKAIVPAYAVMRRPSGASAIEAAAIWMAYLTAWGALIDIGHLGEGDAVVVTAASSSVGLAAIQIANSVGAISIATTRTRAKAAALEDLGAAHVVVTSEQDLVAGINRATGGKGARLVFDPVGGPQVERLAEAMSRDGVLFIYGALAAAPTPFPIIAAMQKALTLRGYTLFEFVRDKERLARASAFIENGFAGGRLKPVVAKTFTLDEIVKAHVYMESNEQFGKIVVTVPH</sequence>
<dbReference type="Pfam" id="PF08240">
    <property type="entry name" value="ADH_N"/>
    <property type="match status" value="1"/>
</dbReference>
<dbReference type="SUPFAM" id="SSF51735">
    <property type="entry name" value="NAD(P)-binding Rossmann-fold domains"/>
    <property type="match status" value="1"/>
</dbReference>
<dbReference type="InterPro" id="IPR013149">
    <property type="entry name" value="ADH-like_C"/>
</dbReference>
<dbReference type="InterPro" id="IPR036291">
    <property type="entry name" value="NAD(P)-bd_dom_sf"/>
</dbReference>
<keyword evidence="2" id="KW-0560">Oxidoreductase</keyword>
<dbReference type="OrthoDB" id="9805883at2"/>
<dbReference type="Proteomes" id="UP000199664">
    <property type="component" value="Unassembled WGS sequence"/>
</dbReference>
<accession>A0A1H7PH78</accession>
<dbReference type="Pfam" id="PF00107">
    <property type="entry name" value="ADH_zinc_N"/>
    <property type="match status" value="1"/>
</dbReference>
<proteinExistence type="predicted"/>
<keyword evidence="1" id="KW-0521">NADP</keyword>
<dbReference type="SUPFAM" id="SSF50129">
    <property type="entry name" value="GroES-like"/>
    <property type="match status" value="1"/>
</dbReference>
<dbReference type="EMBL" id="FOAN01000003">
    <property type="protein sequence ID" value="SEL35132.1"/>
    <property type="molecule type" value="Genomic_DNA"/>
</dbReference>
<evidence type="ECO:0000256" key="2">
    <source>
        <dbReference type="ARBA" id="ARBA00023002"/>
    </source>
</evidence>
<evidence type="ECO:0000313" key="5">
    <source>
        <dbReference type="Proteomes" id="UP000199664"/>
    </source>
</evidence>
<dbReference type="Gene3D" id="3.90.180.10">
    <property type="entry name" value="Medium-chain alcohol dehydrogenases, catalytic domain"/>
    <property type="match status" value="1"/>
</dbReference>
<feature type="domain" description="Enoyl reductase (ER)" evidence="3">
    <location>
        <begin position="11"/>
        <end position="327"/>
    </location>
</feature>
<dbReference type="SMART" id="SM00829">
    <property type="entry name" value="PKS_ER"/>
    <property type="match status" value="1"/>
</dbReference>
<dbReference type="RefSeq" id="WP_091834391.1">
    <property type="nucleotide sequence ID" value="NZ_FOAN01000003.1"/>
</dbReference>
<name>A0A1H7PH78_9HYPH</name>
<protein>
    <submittedName>
        <fullName evidence="4">NADPH:quinone reductase</fullName>
    </submittedName>
</protein>
<gene>
    <name evidence="4" type="ORF">SAMN04515666_103492</name>
</gene>
<dbReference type="AlphaFoldDB" id="A0A1H7PH78"/>